<proteinExistence type="predicted"/>
<feature type="transmembrane region" description="Helical" evidence="2">
    <location>
        <begin position="320"/>
        <end position="341"/>
    </location>
</feature>
<dbReference type="AlphaFoldDB" id="A0A9E7AQ75"/>
<dbReference type="KEGG" id="agh:M3I41_08340"/>
<reference evidence="5" key="1">
    <citation type="submission" date="2022-05" db="EMBL/GenBank/DDBJ databases">
        <title>Using nanopore sequencing to obtain complete genomes from saliva samples.</title>
        <authorList>
            <person name="Baker J.L."/>
        </authorList>
    </citation>
    <scope>NUCLEOTIDE SEQUENCE</scope>
    <source>
        <strain evidence="5">JCVI-JB-Ag32</strain>
    </source>
</reference>
<dbReference type="Pfam" id="PF20990">
    <property type="entry name" value="DUF2207_C"/>
    <property type="match status" value="1"/>
</dbReference>
<evidence type="ECO:0000259" key="3">
    <source>
        <dbReference type="Pfam" id="PF09972"/>
    </source>
</evidence>
<keyword evidence="2" id="KW-1133">Transmembrane helix</keyword>
<feature type="transmembrane region" description="Helical" evidence="2">
    <location>
        <begin position="518"/>
        <end position="539"/>
    </location>
</feature>
<gene>
    <name evidence="5" type="ORF">M3I41_08340</name>
</gene>
<accession>A0A9E7AQ75</accession>
<evidence type="ECO:0000256" key="1">
    <source>
        <dbReference type="SAM" id="MobiDB-lite"/>
    </source>
</evidence>
<protein>
    <submittedName>
        <fullName evidence="5">DUF2207 domain-containing protein</fullName>
    </submittedName>
</protein>
<keyword evidence="2" id="KW-0812">Transmembrane</keyword>
<evidence type="ECO:0000259" key="4">
    <source>
        <dbReference type="Pfam" id="PF20990"/>
    </source>
</evidence>
<feature type="region of interest" description="Disordered" evidence="1">
    <location>
        <begin position="674"/>
        <end position="698"/>
    </location>
</feature>
<feature type="transmembrane region" description="Helical" evidence="2">
    <location>
        <begin position="12"/>
        <end position="34"/>
    </location>
</feature>
<dbReference type="Pfam" id="PF09972">
    <property type="entry name" value="DUF2207"/>
    <property type="match status" value="1"/>
</dbReference>
<name>A0A9E7AQ75_9ACTO</name>
<evidence type="ECO:0000313" key="6">
    <source>
        <dbReference type="Proteomes" id="UP000830236"/>
    </source>
</evidence>
<dbReference type="EMBL" id="CP097095">
    <property type="protein sequence ID" value="UQF79573.1"/>
    <property type="molecule type" value="Genomic_DNA"/>
</dbReference>
<dbReference type="InterPro" id="IPR048389">
    <property type="entry name" value="YciQ-like_C"/>
</dbReference>
<dbReference type="Proteomes" id="UP000830236">
    <property type="component" value="Chromosome"/>
</dbReference>
<feature type="transmembrane region" description="Helical" evidence="2">
    <location>
        <begin position="545"/>
        <end position="564"/>
    </location>
</feature>
<keyword evidence="2" id="KW-0472">Membrane</keyword>
<organism evidence="5 6">
    <name type="scientific">Actinomyces graevenitzii</name>
    <dbReference type="NCBI Taxonomy" id="55565"/>
    <lineage>
        <taxon>Bacteria</taxon>
        <taxon>Bacillati</taxon>
        <taxon>Actinomycetota</taxon>
        <taxon>Actinomycetes</taxon>
        <taxon>Actinomycetales</taxon>
        <taxon>Actinomycetaceae</taxon>
        <taxon>Actinomyces</taxon>
    </lineage>
</organism>
<feature type="domain" description="DUF2207" evidence="3">
    <location>
        <begin position="56"/>
        <end position="238"/>
    </location>
</feature>
<sequence length="698" mass="76442">MDQSAGISRELFKALIKATLAAVLGIAVVSAIAWGNNFYQRVEKTKFDNAPILYTNLQYSAYATAERNLNVTEDVTIRIKDTRSYSQMFQLYELKQGQQLKNVTVTDLDTNQELTKSSFTDPSTISSTKEWDEQYAGKTYVRIADSSTDYNGEAVNYPTKVEIGWNIKRTSSASALRYRITMSFIGGGELTNDIVKVLWSPISDKNTVPIKHLSIVFSMPEQVPAQRTWMWLHYDGVATGTPGGAPTTNGAIPGDPQAGSRRHYEADFVKGGKSVTLAYMWDASAISGYTPTATPAQRQQAIDEAVKARLPQERPWWFDWLIPAGFGVCVLIAAVGLYGAFSSRRAAQAQFVVPDMLVTQMPNLSPAVIAEFSSHVFPSKAKQKNRRTRQLTSTLLSLTNAGLVNVCPGDAQRYRYLDLRVANAQQVAQAARSGAPLQHGQWTIALTGKQPGRLYPSQQALLAALFMISNKLRASQFDLAQMRAVLKNNESTSSGMRKFARAADKEYSSANLRTSCGGLANTCSMFLWLTIFTFSLYSVAHYNHWVWAVPGFCFIAAFMHSYNVSTCYTQRGLIVGGQMRAYCAYLTNSAMYAPTTPQQYRSDLANAAAVGMAAKVQDALVPLGAQMMASQQVAYSWDDSGPDLYNLDLTRDLDYGFQPVTSAVVWQTSSSVSYSSSSSSSGGFSSSSSYGGGSFGGR</sequence>
<feature type="domain" description="Predicted membrane protein YciQ-like C-terminal" evidence="4">
    <location>
        <begin position="361"/>
        <end position="620"/>
    </location>
</feature>
<evidence type="ECO:0000256" key="2">
    <source>
        <dbReference type="SAM" id="Phobius"/>
    </source>
</evidence>
<dbReference type="InterPro" id="IPR018702">
    <property type="entry name" value="DUF2207"/>
</dbReference>
<evidence type="ECO:0000313" key="5">
    <source>
        <dbReference type="EMBL" id="UQF79573.1"/>
    </source>
</evidence>
<feature type="compositionally biased region" description="Low complexity" evidence="1">
    <location>
        <begin position="674"/>
        <end position="689"/>
    </location>
</feature>